<evidence type="ECO:0000313" key="2">
    <source>
        <dbReference type="Proteomes" id="UP000283374"/>
    </source>
</evidence>
<dbReference type="EMBL" id="QWKP01000211">
    <property type="protein sequence ID" value="RHA38681.1"/>
    <property type="molecule type" value="Genomic_DNA"/>
</dbReference>
<reference evidence="1 2" key="1">
    <citation type="submission" date="2018-08" db="EMBL/GenBank/DDBJ databases">
        <title>Cellulomonas rhizosphaerae sp. nov., a novel actinomycete isolated from soil.</title>
        <authorList>
            <person name="Tian Y."/>
        </authorList>
    </citation>
    <scope>NUCLEOTIDE SEQUENCE [LARGE SCALE GENOMIC DNA]</scope>
    <source>
        <strain evidence="1 2">NEAU-TCZ24</strain>
    </source>
</reference>
<dbReference type="Gene3D" id="1.10.260.40">
    <property type="entry name" value="lambda repressor-like DNA-binding domains"/>
    <property type="match status" value="1"/>
</dbReference>
<proteinExistence type="predicted"/>
<dbReference type="Proteomes" id="UP000283374">
    <property type="component" value="Unassembled WGS sequence"/>
</dbReference>
<keyword evidence="2" id="KW-1185">Reference proteome</keyword>
<accession>A0A413RJB8</accession>
<organism evidence="1 2">
    <name type="scientific">Cellulomonas rhizosphaerae</name>
    <dbReference type="NCBI Taxonomy" id="2293719"/>
    <lineage>
        <taxon>Bacteria</taxon>
        <taxon>Bacillati</taxon>
        <taxon>Actinomycetota</taxon>
        <taxon>Actinomycetes</taxon>
        <taxon>Micrococcales</taxon>
        <taxon>Cellulomonadaceae</taxon>
        <taxon>Cellulomonas</taxon>
    </lineage>
</organism>
<dbReference type="RefSeq" id="WP_118767874.1">
    <property type="nucleotide sequence ID" value="NZ_QWKP01000211.1"/>
</dbReference>
<dbReference type="SUPFAM" id="SSF47413">
    <property type="entry name" value="lambda repressor-like DNA-binding domains"/>
    <property type="match status" value="1"/>
</dbReference>
<name>A0A413RJB8_9CELL</name>
<dbReference type="OrthoDB" id="5149062at2"/>
<evidence type="ECO:0000313" key="1">
    <source>
        <dbReference type="EMBL" id="RHA38681.1"/>
    </source>
</evidence>
<comment type="caution">
    <text evidence="1">The sequence shown here is derived from an EMBL/GenBank/DDBJ whole genome shotgun (WGS) entry which is preliminary data.</text>
</comment>
<dbReference type="InterPro" id="IPR010982">
    <property type="entry name" value="Lambda_DNA-bd_dom_sf"/>
</dbReference>
<sequence>MLVVRKIERRFDVELVSRDAFRRYMAYRDHSARTLADAATRRGVPTSKATIGHLMSGFVKQTRPERAKAICEVLDVPVDALFVVRVSTVQRDVPPAPQPTKGMTR</sequence>
<gene>
    <name evidence="1" type="ORF">D1825_13180</name>
</gene>
<protein>
    <submittedName>
        <fullName evidence="1">XRE family transcriptional regulator</fullName>
    </submittedName>
</protein>
<dbReference type="AlphaFoldDB" id="A0A413RJB8"/>
<dbReference type="GO" id="GO:0003677">
    <property type="term" value="F:DNA binding"/>
    <property type="evidence" value="ECO:0007669"/>
    <property type="project" value="InterPro"/>
</dbReference>